<dbReference type="Gene3D" id="3.40.50.720">
    <property type="entry name" value="NAD(P)-binding Rossmann-like Domain"/>
    <property type="match status" value="1"/>
</dbReference>
<dbReference type="NCBIfam" id="TIGR02822">
    <property type="entry name" value="adh_fam_2"/>
    <property type="match status" value="1"/>
</dbReference>
<dbReference type="InterPro" id="IPR002328">
    <property type="entry name" value="ADH_Zn_CS"/>
</dbReference>
<dbReference type="Gene3D" id="3.90.180.10">
    <property type="entry name" value="Medium-chain alcohol dehydrogenases, catalytic domain"/>
    <property type="match status" value="1"/>
</dbReference>
<dbReference type="InterPro" id="IPR011032">
    <property type="entry name" value="GroES-like_sf"/>
</dbReference>
<name>A0ABT7XIA3_9NEIS</name>
<comment type="caution">
    <text evidence="7">The sequence shown here is derived from an EMBL/GenBank/DDBJ whole genome shotgun (WGS) entry which is preliminary data.</text>
</comment>
<dbReference type="InterPro" id="IPR013154">
    <property type="entry name" value="ADH-like_N"/>
</dbReference>
<dbReference type="CDD" id="cd08298">
    <property type="entry name" value="CAD2"/>
    <property type="match status" value="1"/>
</dbReference>
<keyword evidence="3" id="KW-0479">Metal-binding</keyword>
<accession>A0ABT7XIA3</accession>
<comment type="similarity">
    <text evidence="2">Belongs to the zinc-containing alcohol dehydrogenase family.</text>
</comment>
<dbReference type="EMBL" id="JAUEDK010000002">
    <property type="protein sequence ID" value="MDN0073518.1"/>
    <property type="molecule type" value="Genomic_DNA"/>
</dbReference>
<dbReference type="InterPro" id="IPR014187">
    <property type="entry name" value="ADH_Zn_typ-2"/>
</dbReference>
<evidence type="ECO:0000259" key="6">
    <source>
        <dbReference type="Pfam" id="PF08240"/>
    </source>
</evidence>
<keyword evidence="4" id="KW-0862">Zinc</keyword>
<dbReference type="SUPFAM" id="SSF50129">
    <property type="entry name" value="GroES-like"/>
    <property type="match status" value="1"/>
</dbReference>
<dbReference type="PANTHER" id="PTHR42940:SF8">
    <property type="entry name" value="VACUOLAR PROTEIN SORTING-ASSOCIATED PROTEIN 11"/>
    <property type="match status" value="1"/>
</dbReference>
<dbReference type="Pfam" id="PF08240">
    <property type="entry name" value="ADH_N"/>
    <property type="match status" value="1"/>
</dbReference>
<dbReference type="PROSITE" id="PS00059">
    <property type="entry name" value="ADH_ZINC"/>
    <property type="match status" value="1"/>
</dbReference>
<gene>
    <name evidence="7" type="ORF">QU481_01210</name>
</gene>
<evidence type="ECO:0000313" key="7">
    <source>
        <dbReference type="EMBL" id="MDN0073518.1"/>
    </source>
</evidence>
<dbReference type="InterPro" id="IPR036291">
    <property type="entry name" value="NAD(P)-bd_dom_sf"/>
</dbReference>
<comment type="cofactor">
    <cofactor evidence="1">
        <name>Zn(2+)</name>
        <dbReference type="ChEBI" id="CHEBI:29105"/>
    </cofactor>
</comment>
<evidence type="ECO:0000256" key="3">
    <source>
        <dbReference type="ARBA" id="ARBA00022723"/>
    </source>
</evidence>
<reference evidence="7" key="1">
    <citation type="submission" date="2023-06" db="EMBL/GenBank/DDBJ databases">
        <authorList>
            <person name="Zhang S."/>
        </authorList>
    </citation>
    <scope>NUCLEOTIDE SEQUENCE</scope>
    <source>
        <strain evidence="7">SG2303</strain>
    </source>
</reference>
<keyword evidence="5" id="KW-0560">Oxidoreductase</keyword>
<keyword evidence="8" id="KW-1185">Reference proteome</keyword>
<evidence type="ECO:0000256" key="1">
    <source>
        <dbReference type="ARBA" id="ARBA00001947"/>
    </source>
</evidence>
<dbReference type="RefSeq" id="WP_289828043.1">
    <property type="nucleotide sequence ID" value="NZ_JAUEDK010000002.1"/>
</dbReference>
<dbReference type="SUPFAM" id="SSF51735">
    <property type="entry name" value="NAD(P)-binding Rossmann-fold domains"/>
    <property type="match status" value="1"/>
</dbReference>
<evidence type="ECO:0000256" key="5">
    <source>
        <dbReference type="ARBA" id="ARBA00023002"/>
    </source>
</evidence>
<sequence>MRVMCCYAPKQDLLLEKWPDPTPQRGQLLIQVHACGVCRTDLHVIDGELTGALSPVIPGHEIVGHIVALGDDVTGFRLGERVGVPWLGHTCGTCRFCETKQENLCENARFHGFTLQGGYADYVVAEARYCFHLPDRYIDVEAAPLLCAGLIGYRALRFAQEANCLGIYGFGTAAHLVAQIACHQGREVYAFTRPGDREAQRFALSIGARWAGDSDTAPPKLLDAALLFAPVGSLVPTALSHLVAGGVVVCAGIHMTDIPAFPYRLLWGERQIRSVANLTRDDGLDFLRLAEQVPLQVHVTPYPLEHANHALFDLRCGRVQGAAVLTTF</sequence>
<evidence type="ECO:0000256" key="2">
    <source>
        <dbReference type="ARBA" id="ARBA00008072"/>
    </source>
</evidence>
<proteinExistence type="inferred from homology"/>
<protein>
    <submittedName>
        <fullName evidence="7">Zinc-dependent alcohol dehydrogenase family protein</fullName>
    </submittedName>
</protein>
<evidence type="ECO:0000313" key="8">
    <source>
        <dbReference type="Proteomes" id="UP001168540"/>
    </source>
</evidence>
<organism evidence="7 8">
    <name type="scientific">Crenobacter oryzisoli</name>
    <dbReference type="NCBI Taxonomy" id="3056844"/>
    <lineage>
        <taxon>Bacteria</taxon>
        <taxon>Pseudomonadati</taxon>
        <taxon>Pseudomonadota</taxon>
        <taxon>Betaproteobacteria</taxon>
        <taxon>Neisseriales</taxon>
        <taxon>Neisseriaceae</taxon>
        <taxon>Crenobacter</taxon>
    </lineage>
</organism>
<evidence type="ECO:0000256" key="4">
    <source>
        <dbReference type="ARBA" id="ARBA00022833"/>
    </source>
</evidence>
<dbReference type="Proteomes" id="UP001168540">
    <property type="component" value="Unassembled WGS sequence"/>
</dbReference>
<dbReference type="PANTHER" id="PTHR42940">
    <property type="entry name" value="ALCOHOL DEHYDROGENASE 1-RELATED"/>
    <property type="match status" value="1"/>
</dbReference>
<feature type="domain" description="Alcohol dehydrogenase-like N-terminal" evidence="6">
    <location>
        <begin position="25"/>
        <end position="135"/>
    </location>
</feature>